<dbReference type="InterPro" id="IPR036514">
    <property type="entry name" value="SGNH_hydro_sf"/>
</dbReference>
<evidence type="ECO:0000313" key="4">
    <source>
        <dbReference type="Proteomes" id="UP001156701"/>
    </source>
</evidence>
<sequence>MPIETIRTFPRHTDQVNNCRPENTSSSFTRKIKMLFNSRFQLGGVPIFNVSNPSTNSINTDETDSSQSKELFSLAISMYSQPKDKINNFERVIVVGDSLSDSEGRMLKKTLGLLPSAPQYYKGRFTNGFTWVDFLTSPTVMSYKDKNSNNTYRPVEVINKAEGGAVCATYNQKNPKFRFISNIKRQIQGIKFNKSDLAIISIGSNDYMTFNKTNTYKVISSQLKAINKMIKHGAQNILIMGIPDPSKTPFKNEKPMEYENKMKMLTLMHNQALENSIKKLNALHSTNIVFFDIDKTMTEIYQQAKILNYETNLPFANGYIGGKEQLDTAPPYLFNDNVHPTQEVHAIVALKLNEFIAKNFKSPVAPTTTD</sequence>
<evidence type="ECO:0000313" key="2">
    <source>
        <dbReference type="EMBL" id="MDG4696328.1"/>
    </source>
</evidence>
<accession>A0AA42FGS1</accession>
<comment type="caution">
    <text evidence="2">The sequence shown here is derived from an EMBL/GenBank/DDBJ whole genome shotgun (WGS) entry which is preliminary data.</text>
</comment>
<dbReference type="RefSeq" id="WP_210814293.1">
    <property type="nucleotide sequence ID" value="NZ_JARRYG010000007.1"/>
</dbReference>
<proteinExistence type="inferred from homology"/>
<keyword evidence="2" id="KW-0378">Hydrolase</keyword>
<name>A0AA42FGS1_9GAMM</name>
<gene>
    <name evidence="2" type="ORF">P7V44_08755</name>
    <name evidence="3" type="ORF">Q5E86_13630</name>
</gene>
<dbReference type="PANTHER" id="PTHR22835">
    <property type="entry name" value="ZINC FINGER FYVE DOMAIN CONTAINING PROTEIN"/>
    <property type="match status" value="1"/>
</dbReference>
<dbReference type="CDD" id="cd01846">
    <property type="entry name" value="fatty_acyltransferase_like"/>
    <property type="match status" value="1"/>
</dbReference>
<dbReference type="Proteomes" id="UP001156701">
    <property type="component" value="Unassembled WGS sequence"/>
</dbReference>
<evidence type="ECO:0000313" key="3">
    <source>
        <dbReference type="EMBL" id="MDO7857368.1"/>
    </source>
</evidence>
<dbReference type="SUPFAM" id="SSF52266">
    <property type="entry name" value="SGNH hydrolase"/>
    <property type="match status" value="1"/>
</dbReference>
<dbReference type="InterPro" id="IPR001087">
    <property type="entry name" value="GDSL"/>
</dbReference>
<reference evidence="3" key="3">
    <citation type="journal article" date="2024" name="Int. J. Antimicrob. Agents">
        <title>Identification of a novel Providencia species showing multi-drug-resistant in three patients with hospital-acquired infection.</title>
        <authorList>
            <person name="Yang W."/>
            <person name="Chen J."/>
            <person name="Yang F."/>
            <person name="Ji P."/>
            <person name="Shen S."/>
            <person name="Yin D."/>
            <person name="Hu F."/>
        </authorList>
    </citation>
    <scope>NUCLEOTIDE SEQUENCE</scope>
    <source>
        <strain evidence="3">CRE-138-0111</strain>
    </source>
</reference>
<reference evidence="2" key="1">
    <citation type="submission" date="2023-03" db="EMBL/GenBank/DDBJ databases">
        <title>a new species belonging to Providencia genus.</title>
        <authorList>
            <person name="Yang W."/>
            <person name="Hu F."/>
            <person name="Shen S."/>
            <person name="Ding L."/>
            <person name="Yin D."/>
        </authorList>
    </citation>
    <scope>NUCLEOTIDE SEQUENCE</scope>
    <source>
        <strain evidence="2">CRE-3FA-0001</strain>
    </source>
</reference>
<keyword evidence="5" id="KW-1185">Reference proteome</keyword>
<comment type="similarity">
    <text evidence="1">Belongs to the 'GDSL' lipolytic enzyme family.</text>
</comment>
<dbReference type="EMBL" id="JARRYG010000007">
    <property type="protein sequence ID" value="MDG4696328.1"/>
    <property type="molecule type" value="Genomic_DNA"/>
</dbReference>
<evidence type="ECO:0000256" key="1">
    <source>
        <dbReference type="ARBA" id="ARBA00008668"/>
    </source>
</evidence>
<dbReference type="Gene3D" id="3.40.50.1110">
    <property type="entry name" value="SGNH hydrolase"/>
    <property type="match status" value="1"/>
</dbReference>
<dbReference type="EMBL" id="JAUQTG010000007">
    <property type="protein sequence ID" value="MDO7857368.1"/>
    <property type="molecule type" value="Genomic_DNA"/>
</dbReference>
<dbReference type="PANTHER" id="PTHR22835:SF659">
    <property type="entry name" value="GDSL LIPASE_ACYLHYDROLASE, PUTATIVE (AFU_ORTHOLOGUE AFUA_2G00510)-RELATED"/>
    <property type="match status" value="1"/>
</dbReference>
<dbReference type="Pfam" id="PF00657">
    <property type="entry name" value="Lipase_GDSL"/>
    <property type="match status" value="1"/>
</dbReference>
<organism evidence="2 4">
    <name type="scientific">Providencia huashanensis</name>
    <dbReference type="NCBI Taxonomy" id="3037798"/>
    <lineage>
        <taxon>Bacteria</taxon>
        <taxon>Pseudomonadati</taxon>
        <taxon>Pseudomonadota</taxon>
        <taxon>Gammaproteobacteria</taxon>
        <taxon>Enterobacterales</taxon>
        <taxon>Morganellaceae</taxon>
        <taxon>Providencia</taxon>
    </lineage>
</organism>
<dbReference type="AlphaFoldDB" id="A0AA42FGS1"/>
<reference evidence="3" key="2">
    <citation type="submission" date="2023-07" db="EMBL/GenBank/DDBJ databases">
        <authorList>
            <person name="Yang W."/>
            <person name="Chen J."/>
            <person name="Ji P."/>
            <person name="Hu F."/>
        </authorList>
    </citation>
    <scope>NUCLEOTIDE SEQUENCE</scope>
    <source>
        <strain evidence="3">CRE-138-0111</strain>
    </source>
</reference>
<dbReference type="GO" id="GO:0016788">
    <property type="term" value="F:hydrolase activity, acting on ester bonds"/>
    <property type="evidence" value="ECO:0007669"/>
    <property type="project" value="InterPro"/>
</dbReference>
<evidence type="ECO:0000313" key="5">
    <source>
        <dbReference type="Proteomes" id="UP001176478"/>
    </source>
</evidence>
<dbReference type="Proteomes" id="UP001176478">
    <property type="component" value="Unassembled WGS sequence"/>
</dbReference>
<protein>
    <submittedName>
        <fullName evidence="2">SGNH/GDSL hydrolase family protein</fullName>
    </submittedName>
</protein>